<feature type="domain" description="SHSP" evidence="2">
    <location>
        <begin position="29"/>
        <end position="129"/>
    </location>
</feature>
<dbReference type="InterPro" id="IPR008978">
    <property type="entry name" value="HSP20-like_chaperone"/>
</dbReference>
<dbReference type="SUPFAM" id="SSF49764">
    <property type="entry name" value="HSP20-like chaperones"/>
    <property type="match status" value="1"/>
</dbReference>
<dbReference type="InterPro" id="IPR002068">
    <property type="entry name" value="A-crystallin/Hsp20_dom"/>
</dbReference>
<accession>A0ABU5J075</accession>
<proteinExistence type="inferred from homology"/>
<keyword evidence="4" id="KW-1185">Reference proteome</keyword>
<dbReference type="Proteomes" id="UP001290455">
    <property type="component" value="Unassembled WGS sequence"/>
</dbReference>
<evidence type="ECO:0000313" key="3">
    <source>
        <dbReference type="EMBL" id="MDZ5472757.1"/>
    </source>
</evidence>
<evidence type="ECO:0000259" key="2">
    <source>
        <dbReference type="PROSITE" id="PS01031"/>
    </source>
</evidence>
<organism evidence="3 4">
    <name type="scientific">Robertmurraya mangrovi</name>
    <dbReference type="NCBI Taxonomy" id="3098077"/>
    <lineage>
        <taxon>Bacteria</taxon>
        <taxon>Bacillati</taxon>
        <taxon>Bacillota</taxon>
        <taxon>Bacilli</taxon>
        <taxon>Bacillales</taxon>
        <taxon>Bacillaceae</taxon>
        <taxon>Robertmurraya</taxon>
    </lineage>
</organism>
<evidence type="ECO:0000256" key="1">
    <source>
        <dbReference type="PROSITE-ProRule" id="PRU00285"/>
    </source>
</evidence>
<dbReference type="RefSeq" id="WP_322447056.1">
    <property type="nucleotide sequence ID" value="NZ_JAXOFX010000008.1"/>
</dbReference>
<dbReference type="CDD" id="cd06464">
    <property type="entry name" value="ACD_sHsps-like"/>
    <property type="match status" value="1"/>
</dbReference>
<dbReference type="PROSITE" id="PS01031">
    <property type="entry name" value="SHSP"/>
    <property type="match status" value="1"/>
</dbReference>
<gene>
    <name evidence="3" type="ORF">SM124_13570</name>
</gene>
<sequence>MSGLKEEPSFDIEQMEKWLETYFLDPLTTYLDETTFRVDIFETDLEFIIEALLPDFNPKHISVYLCNNKIQIQTYKKGIGKKEYKKRTIDFPFSVIEKYVHAHYSEGILEVYISKEIPGSGKNHFVRFN</sequence>
<comment type="caution">
    <text evidence="3">The sequence shown here is derived from an EMBL/GenBank/DDBJ whole genome shotgun (WGS) entry which is preliminary data.</text>
</comment>
<dbReference type="Gene3D" id="2.60.40.790">
    <property type="match status" value="1"/>
</dbReference>
<reference evidence="3 4" key="1">
    <citation type="submission" date="2023-11" db="EMBL/GenBank/DDBJ databases">
        <title>Bacillus jintuensis, isolated from a mudflat on the Beibu Gulf coast.</title>
        <authorList>
            <person name="Li M."/>
        </authorList>
    </citation>
    <scope>NUCLEOTIDE SEQUENCE [LARGE SCALE GENOMIC DNA]</scope>
    <source>
        <strain evidence="3 4">31A1R</strain>
    </source>
</reference>
<name>A0ABU5J075_9BACI</name>
<evidence type="ECO:0000313" key="4">
    <source>
        <dbReference type="Proteomes" id="UP001290455"/>
    </source>
</evidence>
<dbReference type="EMBL" id="JAXOFX010000008">
    <property type="protein sequence ID" value="MDZ5472757.1"/>
    <property type="molecule type" value="Genomic_DNA"/>
</dbReference>
<protein>
    <submittedName>
        <fullName evidence="3">Hsp20/alpha crystallin family protein</fullName>
    </submittedName>
</protein>
<comment type="similarity">
    <text evidence="1">Belongs to the small heat shock protein (HSP20) family.</text>
</comment>